<name>A0ABR2QL09_9ROSI</name>
<evidence type="ECO:0000313" key="2">
    <source>
        <dbReference type="EMBL" id="KAK9001250.1"/>
    </source>
</evidence>
<comment type="caution">
    <text evidence="2">The sequence shown here is derived from an EMBL/GenBank/DDBJ whole genome shotgun (WGS) entry which is preliminary data.</text>
</comment>
<proteinExistence type="predicted"/>
<evidence type="ECO:0000313" key="3">
    <source>
        <dbReference type="Proteomes" id="UP001396334"/>
    </source>
</evidence>
<reference evidence="2 3" key="1">
    <citation type="journal article" date="2024" name="G3 (Bethesda)">
        <title>Genome assembly of Hibiscus sabdariffa L. provides insights into metabolisms of medicinal natural products.</title>
        <authorList>
            <person name="Kim T."/>
        </authorList>
    </citation>
    <scope>NUCLEOTIDE SEQUENCE [LARGE SCALE GENOMIC DNA]</scope>
    <source>
        <strain evidence="2">TK-2024</strain>
        <tissue evidence="2">Old leaves</tissue>
    </source>
</reference>
<dbReference type="Proteomes" id="UP001396334">
    <property type="component" value="Unassembled WGS sequence"/>
</dbReference>
<gene>
    <name evidence="2" type="ORF">V6N11_083038</name>
</gene>
<feature type="region of interest" description="Disordered" evidence="1">
    <location>
        <begin position="27"/>
        <end position="59"/>
    </location>
</feature>
<accession>A0ABR2QL09</accession>
<dbReference type="EMBL" id="JBBPBN010000036">
    <property type="protein sequence ID" value="KAK9001250.1"/>
    <property type="molecule type" value="Genomic_DNA"/>
</dbReference>
<evidence type="ECO:0000256" key="1">
    <source>
        <dbReference type="SAM" id="MobiDB-lite"/>
    </source>
</evidence>
<keyword evidence="3" id="KW-1185">Reference proteome</keyword>
<feature type="compositionally biased region" description="Acidic residues" evidence="1">
    <location>
        <begin position="35"/>
        <end position="45"/>
    </location>
</feature>
<organism evidence="2 3">
    <name type="scientific">Hibiscus sabdariffa</name>
    <name type="common">roselle</name>
    <dbReference type="NCBI Taxonomy" id="183260"/>
    <lineage>
        <taxon>Eukaryota</taxon>
        <taxon>Viridiplantae</taxon>
        <taxon>Streptophyta</taxon>
        <taxon>Embryophyta</taxon>
        <taxon>Tracheophyta</taxon>
        <taxon>Spermatophyta</taxon>
        <taxon>Magnoliopsida</taxon>
        <taxon>eudicotyledons</taxon>
        <taxon>Gunneridae</taxon>
        <taxon>Pentapetalae</taxon>
        <taxon>rosids</taxon>
        <taxon>malvids</taxon>
        <taxon>Malvales</taxon>
        <taxon>Malvaceae</taxon>
        <taxon>Malvoideae</taxon>
        <taxon>Hibiscus</taxon>
    </lineage>
</organism>
<sequence length="263" mass="29477">MHNTSLSTGNHMDNYCNWENGSTIWEKDVKGSGSEVEESSTDSSEDGDRRKKSISQVDSIVGDGEVELAGCLPDEAVNSTVPSHYIEETQAKGLESQIPEDPCSKRAEKDLSKLGFPLNDFFQSEFQDGRDLGSNSSREDVVLGSKNIKDSWAKVVDNKVNEDLSVDFDGSINESLMDIQSFLEVEVFHFGFEDFYLSLVSCGCFSLGQYQDMFFLQEKLKKCTEWFLLKRFQEDCELVSVEPSSLGLAIINRILIVLQGFHT</sequence>
<protein>
    <submittedName>
        <fullName evidence="2">Uncharacterized protein</fullName>
    </submittedName>
</protein>